<feature type="transmembrane region" description="Helical" evidence="1">
    <location>
        <begin position="12"/>
        <end position="31"/>
    </location>
</feature>
<keyword evidence="1" id="KW-1133">Transmembrane helix</keyword>
<sequence>MSKKVRLLLPNIIAGLICSVVWTAVGIVLYLSAIARLSGYSSVILFLSILWGIPALAAAYGIFFAKQPEVKILLPSLLVGTIVFTLIIDHY</sequence>
<name>A0A2W1LID1_9BACL</name>
<accession>A0A2W1LID1</accession>
<evidence type="ECO:0000313" key="2">
    <source>
        <dbReference type="EMBL" id="PZD94802.1"/>
    </source>
</evidence>
<reference evidence="2 3" key="1">
    <citation type="submission" date="2018-06" db="EMBL/GenBank/DDBJ databases">
        <title>Paenibacillus imtechensis sp. nov.</title>
        <authorList>
            <person name="Pinnaka A.K."/>
            <person name="Singh H."/>
            <person name="Kaur M."/>
        </authorList>
    </citation>
    <scope>NUCLEOTIDE SEQUENCE [LARGE SCALE GENOMIC DNA]</scope>
    <source>
        <strain evidence="2 3">SMB1</strain>
    </source>
</reference>
<dbReference type="RefSeq" id="WP_111147760.1">
    <property type="nucleotide sequence ID" value="NZ_QKRB01000050.1"/>
</dbReference>
<keyword evidence="3" id="KW-1185">Reference proteome</keyword>
<organism evidence="2 3">
    <name type="scientific">Paenibacillus sambharensis</name>
    <dbReference type="NCBI Taxonomy" id="1803190"/>
    <lineage>
        <taxon>Bacteria</taxon>
        <taxon>Bacillati</taxon>
        <taxon>Bacillota</taxon>
        <taxon>Bacilli</taxon>
        <taxon>Bacillales</taxon>
        <taxon>Paenibacillaceae</taxon>
        <taxon>Paenibacillus</taxon>
    </lineage>
</organism>
<protein>
    <submittedName>
        <fullName evidence="2">Uncharacterized protein</fullName>
    </submittedName>
</protein>
<dbReference type="Proteomes" id="UP000249522">
    <property type="component" value="Unassembled WGS sequence"/>
</dbReference>
<keyword evidence="1" id="KW-0812">Transmembrane</keyword>
<keyword evidence="1" id="KW-0472">Membrane</keyword>
<feature type="transmembrane region" description="Helical" evidence="1">
    <location>
        <begin position="72"/>
        <end position="88"/>
    </location>
</feature>
<gene>
    <name evidence="2" type="ORF">DNH61_16360</name>
</gene>
<evidence type="ECO:0000256" key="1">
    <source>
        <dbReference type="SAM" id="Phobius"/>
    </source>
</evidence>
<proteinExistence type="predicted"/>
<feature type="transmembrane region" description="Helical" evidence="1">
    <location>
        <begin position="43"/>
        <end position="65"/>
    </location>
</feature>
<dbReference type="EMBL" id="QKRB01000050">
    <property type="protein sequence ID" value="PZD94802.1"/>
    <property type="molecule type" value="Genomic_DNA"/>
</dbReference>
<dbReference type="AlphaFoldDB" id="A0A2W1LID1"/>
<comment type="caution">
    <text evidence="2">The sequence shown here is derived from an EMBL/GenBank/DDBJ whole genome shotgun (WGS) entry which is preliminary data.</text>
</comment>
<evidence type="ECO:0000313" key="3">
    <source>
        <dbReference type="Proteomes" id="UP000249522"/>
    </source>
</evidence>